<dbReference type="GO" id="GO:0006643">
    <property type="term" value="P:membrane lipid metabolic process"/>
    <property type="evidence" value="ECO:0007669"/>
    <property type="project" value="TreeGrafter"/>
</dbReference>
<dbReference type="GO" id="GO:0005506">
    <property type="term" value="F:iron ion binding"/>
    <property type="evidence" value="ECO:0007669"/>
    <property type="project" value="InterPro"/>
</dbReference>
<dbReference type="GO" id="GO:0050479">
    <property type="term" value="F:glyceryl-ether monooxygenase activity"/>
    <property type="evidence" value="ECO:0007669"/>
    <property type="project" value="TreeGrafter"/>
</dbReference>
<evidence type="ECO:0000256" key="3">
    <source>
        <dbReference type="ARBA" id="ARBA00022989"/>
    </source>
</evidence>
<organism evidence="9 10">
    <name type="scientific">Pikeienuella piscinae</name>
    <dbReference type="NCBI Taxonomy" id="2748098"/>
    <lineage>
        <taxon>Bacteria</taxon>
        <taxon>Pseudomonadati</taxon>
        <taxon>Pseudomonadota</taxon>
        <taxon>Alphaproteobacteria</taxon>
        <taxon>Rhodobacterales</taxon>
        <taxon>Paracoccaceae</taxon>
        <taxon>Pikeienuella</taxon>
    </lineage>
</organism>
<dbReference type="InterPro" id="IPR006694">
    <property type="entry name" value="Fatty_acid_hydroxylase"/>
</dbReference>
<feature type="transmembrane region" description="Helical" evidence="7">
    <location>
        <begin position="82"/>
        <end position="103"/>
    </location>
</feature>
<dbReference type="AlphaFoldDB" id="A0A7L5BSR4"/>
<dbReference type="GO" id="GO:0016020">
    <property type="term" value="C:membrane"/>
    <property type="evidence" value="ECO:0007669"/>
    <property type="project" value="GOC"/>
</dbReference>
<dbReference type="PANTHER" id="PTHR21624:SF1">
    <property type="entry name" value="ALKYLGLYCEROL MONOOXYGENASE"/>
    <property type="match status" value="1"/>
</dbReference>
<feature type="domain" description="Fatty acid hydroxylase" evidence="8">
    <location>
        <begin position="86"/>
        <end position="221"/>
    </location>
</feature>
<comment type="subcellular location">
    <subcellularLocation>
        <location evidence="1">Endomembrane system</location>
        <topology evidence="1">Multi-pass membrane protein</topology>
    </subcellularLocation>
</comment>
<keyword evidence="2 7" id="KW-0812">Transmembrane</keyword>
<dbReference type="InterPro" id="IPR051689">
    <property type="entry name" value="Sterol_desaturase/TMEM195"/>
</dbReference>
<protein>
    <submittedName>
        <fullName evidence="9">Sterol desaturase family protein</fullName>
    </submittedName>
</protein>
<dbReference type="GO" id="GO:0008610">
    <property type="term" value="P:lipid biosynthetic process"/>
    <property type="evidence" value="ECO:0007669"/>
    <property type="project" value="InterPro"/>
</dbReference>
<dbReference type="Pfam" id="PF04116">
    <property type="entry name" value="FA_hydroxylase"/>
    <property type="match status" value="1"/>
</dbReference>
<feature type="transmembrane region" description="Helical" evidence="7">
    <location>
        <begin position="145"/>
        <end position="169"/>
    </location>
</feature>
<feature type="transmembrane region" description="Helical" evidence="7">
    <location>
        <begin position="6"/>
        <end position="25"/>
    </location>
</feature>
<accession>A0A7L5BSR4</accession>
<dbReference type="Proteomes" id="UP000503336">
    <property type="component" value="Chromosome"/>
</dbReference>
<name>A0A7L5BSR4_9RHOB</name>
<evidence type="ECO:0000259" key="8">
    <source>
        <dbReference type="Pfam" id="PF04116"/>
    </source>
</evidence>
<dbReference type="PANTHER" id="PTHR21624">
    <property type="entry name" value="STEROL DESATURASE-RELATED PROTEIN"/>
    <property type="match status" value="1"/>
</dbReference>
<sequence>MDWEPALRLAVFLSVFAAMAVWEWRAPLRPTPRGARWRANLGLITIDTIVLRILFPAAAVGAAIDAANHGWGLFNVVDAPGWLEAVLVIVVLDLAIWAQHVAFHRFGFLWRFHMVHHADEAMDVTTGLRFHPGEIVMSMALKIGLVYALGASVVAVVVFEIALNAASMWSHSNLRLPAGIERLIRYIIVTPDMHRSHHSTDRREHDTNFGFLLSVWDRLFRLYTEAPRLGHQDMEIGLPPWRDGRTARLKWALMAPFRRPE</sequence>
<evidence type="ECO:0000313" key="9">
    <source>
        <dbReference type="EMBL" id="QIE54670.1"/>
    </source>
</evidence>
<evidence type="ECO:0000256" key="5">
    <source>
        <dbReference type="ARBA" id="ARBA00023098"/>
    </source>
</evidence>
<evidence type="ECO:0000256" key="6">
    <source>
        <dbReference type="ARBA" id="ARBA00023136"/>
    </source>
</evidence>
<keyword evidence="6 7" id="KW-0472">Membrane</keyword>
<evidence type="ECO:0000256" key="1">
    <source>
        <dbReference type="ARBA" id="ARBA00004127"/>
    </source>
</evidence>
<keyword evidence="3 7" id="KW-1133">Transmembrane helix</keyword>
<dbReference type="RefSeq" id="WP_165095293.1">
    <property type="nucleotide sequence ID" value="NZ_CP049056.1"/>
</dbReference>
<keyword evidence="4" id="KW-0560">Oxidoreductase</keyword>
<dbReference type="KEGG" id="hdh:G5B40_03975"/>
<keyword evidence="10" id="KW-1185">Reference proteome</keyword>
<gene>
    <name evidence="9" type="ORF">G5B40_03975</name>
</gene>
<evidence type="ECO:0000256" key="7">
    <source>
        <dbReference type="SAM" id="Phobius"/>
    </source>
</evidence>
<keyword evidence="5" id="KW-0443">Lipid metabolism</keyword>
<proteinExistence type="predicted"/>
<dbReference type="EMBL" id="CP049056">
    <property type="protein sequence ID" value="QIE54670.1"/>
    <property type="molecule type" value="Genomic_DNA"/>
</dbReference>
<reference evidence="9 10" key="1">
    <citation type="submission" date="2020-02" db="EMBL/GenBank/DDBJ databases">
        <title>complete genome sequence of Rhodobacteraceae bacterium.</title>
        <authorList>
            <person name="Park J."/>
            <person name="Kim Y.-S."/>
            <person name="Kim K.-H."/>
        </authorList>
    </citation>
    <scope>NUCLEOTIDE SEQUENCE [LARGE SCALE GENOMIC DNA]</scope>
    <source>
        <strain evidence="9 10">RR4-56</strain>
    </source>
</reference>
<evidence type="ECO:0000313" key="10">
    <source>
        <dbReference type="Proteomes" id="UP000503336"/>
    </source>
</evidence>
<evidence type="ECO:0000256" key="2">
    <source>
        <dbReference type="ARBA" id="ARBA00022692"/>
    </source>
</evidence>
<feature type="transmembrane region" description="Helical" evidence="7">
    <location>
        <begin position="37"/>
        <end position="62"/>
    </location>
</feature>
<evidence type="ECO:0000256" key="4">
    <source>
        <dbReference type="ARBA" id="ARBA00023002"/>
    </source>
</evidence>
<dbReference type="GO" id="GO:0012505">
    <property type="term" value="C:endomembrane system"/>
    <property type="evidence" value="ECO:0007669"/>
    <property type="project" value="UniProtKB-SubCell"/>
</dbReference>